<dbReference type="STRING" id="71139.A0A059CK45"/>
<evidence type="ECO:0000256" key="3">
    <source>
        <dbReference type="ARBA" id="ARBA00022827"/>
    </source>
</evidence>
<dbReference type="InterPro" id="IPR050346">
    <property type="entry name" value="FMO-like"/>
</dbReference>
<dbReference type="InParanoid" id="A0A059CK45"/>
<evidence type="ECO:0000256" key="5">
    <source>
        <dbReference type="RuleBase" id="RU361177"/>
    </source>
</evidence>
<dbReference type="PANTHER" id="PTHR23023">
    <property type="entry name" value="DIMETHYLANILINE MONOOXYGENASE"/>
    <property type="match status" value="1"/>
</dbReference>
<reference evidence="7" key="1">
    <citation type="submission" date="2013-07" db="EMBL/GenBank/DDBJ databases">
        <title>The genome of Eucalyptus grandis.</title>
        <authorList>
            <person name="Schmutz J."/>
            <person name="Hayes R."/>
            <person name="Myburg A."/>
            <person name="Tuskan G."/>
            <person name="Grattapaglia D."/>
            <person name="Rokhsar D.S."/>
        </authorList>
    </citation>
    <scope>NUCLEOTIDE SEQUENCE</scope>
    <source>
        <tissue evidence="7">Leaf extractions</tissue>
    </source>
</reference>
<sequence length="179" mass="19960">MGKLHVKAAVIGAGMAGLVAARELCREGHQVVVFERANDVGGTWLYDPRIESDPLGLDPGRNIVHASMHRSLRVNLPRQLMGFSDYPFLKKGWGDPRSFPGHEEVLRFLRGFTEDSRLIELIRCCTPTEGRWDQWAVEWRTHGGEEAAGVEVFEAVVVCNGKYTQPKIAEFPGTLSDLT</sequence>
<evidence type="ECO:0000256" key="2">
    <source>
        <dbReference type="ARBA" id="ARBA00022630"/>
    </source>
</evidence>
<dbReference type="PRINTS" id="PR00419">
    <property type="entry name" value="ADXRDTASE"/>
</dbReference>
<dbReference type="GO" id="GO:0004499">
    <property type="term" value="F:N,N-dimethylaniline monooxygenase activity"/>
    <property type="evidence" value="ECO:0007669"/>
    <property type="project" value="InterPro"/>
</dbReference>
<comment type="cofactor">
    <cofactor evidence="5">
        <name>FAD</name>
        <dbReference type="ChEBI" id="CHEBI:57692"/>
    </cofactor>
</comment>
<dbReference type="InterPro" id="IPR020946">
    <property type="entry name" value="Flavin_mOase-like"/>
</dbReference>
<protein>
    <recommendedName>
        <fullName evidence="5">Flavin-containing monooxygenase</fullName>
        <ecNumber evidence="5">1.-.-.-</ecNumber>
    </recommendedName>
</protein>
<evidence type="ECO:0000313" key="7">
    <source>
        <dbReference type="EMBL" id="KCW78305.1"/>
    </source>
</evidence>
<gene>
    <name evidence="7" type="ORF">EUGRSUZ_D02485</name>
</gene>
<dbReference type="Gramene" id="KCW78305">
    <property type="protein sequence ID" value="KCW78305"/>
    <property type="gene ID" value="EUGRSUZ_D02485"/>
</dbReference>
<keyword evidence="6" id="KW-0732">Signal</keyword>
<accession>A0A059CK45</accession>
<evidence type="ECO:0000256" key="6">
    <source>
        <dbReference type="SAM" id="SignalP"/>
    </source>
</evidence>
<dbReference type="GO" id="GO:0050661">
    <property type="term" value="F:NADP binding"/>
    <property type="evidence" value="ECO:0007669"/>
    <property type="project" value="InterPro"/>
</dbReference>
<proteinExistence type="inferred from homology"/>
<dbReference type="GO" id="GO:0050660">
    <property type="term" value="F:flavin adenine dinucleotide binding"/>
    <property type="evidence" value="ECO:0007669"/>
    <property type="project" value="InterPro"/>
</dbReference>
<organism evidence="7">
    <name type="scientific">Eucalyptus grandis</name>
    <name type="common">Flooded gum</name>
    <dbReference type="NCBI Taxonomy" id="71139"/>
    <lineage>
        <taxon>Eukaryota</taxon>
        <taxon>Viridiplantae</taxon>
        <taxon>Streptophyta</taxon>
        <taxon>Embryophyta</taxon>
        <taxon>Tracheophyta</taxon>
        <taxon>Spermatophyta</taxon>
        <taxon>Magnoliopsida</taxon>
        <taxon>eudicotyledons</taxon>
        <taxon>Gunneridae</taxon>
        <taxon>Pentapetalae</taxon>
        <taxon>rosids</taxon>
        <taxon>malvids</taxon>
        <taxon>Myrtales</taxon>
        <taxon>Myrtaceae</taxon>
        <taxon>Myrtoideae</taxon>
        <taxon>Eucalypteae</taxon>
        <taxon>Eucalyptus</taxon>
    </lineage>
</organism>
<name>A0A059CK45_EUCGR</name>
<keyword evidence="4 5" id="KW-0560">Oxidoreductase</keyword>
<evidence type="ECO:0000256" key="4">
    <source>
        <dbReference type="ARBA" id="ARBA00023002"/>
    </source>
</evidence>
<dbReference type="AlphaFoldDB" id="A0A059CK45"/>
<feature type="signal peptide" evidence="6">
    <location>
        <begin position="1"/>
        <end position="21"/>
    </location>
</feature>
<dbReference type="OMA" id="FDARTSH"/>
<dbReference type="InterPro" id="IPR036188">
    <property type="entry name" value="FAD/NAD-bd_sf"/>
</dbReference>
<keyword evidence="3 5" id="KW-0274">FAD</keyword>
<dbReference type="Gene3D" id="3.50.50.60">
    <property type="entry name" value="FAD/NAD(P)-binding domain"/>
    <property type="match status" value="1"/>
</dbReference>
<dbReference type="SUPFAM" id="SSF51905">
    <property type="entry name" value="FAD/NAD(P)-binding domain"/>
    <property type="match status" value="1"/>
</dbReference>
<keyword evidence="2 5" id="KW-0285">Flavoprotein</keyword>
<dbReference type="Pfam" id="PF00743">
    <property type="entry name" value="FMO-like"/>
    <property type="match status" value="1"/>
</dbReference>
<comment type="similarity">
    <text evidence="1 5">Belongs to the FMO family.</text>
</comment>
<evidence type="ECO:0000256" key="1">
    <source>
        <dbReference type="ARBA" id="ARBA00009183"/>
    </source>
</evidence>
<feature type="chain" id="PRO_5001569362" description="Flavin-containing monooxygenase" evidence="6">
    <location>
        <begin position="22"/>
        <end position="179"/>
    </location>
</feature>
<dbReference type="EMBL" id="KK198756">
    <property type="protein sequence ID" value="KCW78305.1"/>
    <property type="molecule type" value="Genomic_DNA"/>
</dbReference>
<keyword evidence="5" id="KW-0503">Monooxygenase</keyword>
<dbReference type="EC" id="1.-.-.-" evidence="5"/>